<feature type="domain" description="Bet v I/Major latex protein" evidence="1">
    <location>
        <begin position="2"/>
        <end position="137"/>
    </location>
</feature>
<dbReference type="InterPro" id="IPR023393">
    <property type="entry name" value="START-like_dom_sf"/>
</dbReference>
<name>A0A978VL61_ZIZJJ</name>
<gene>
    <name evidence="2" type="ORF">FEM48_Zijuj04G0173300</name>
</gene>
<dbReference type="GO" id="GO:0006952">
    <property type="term" value="P:defense response"/>
    <property type="evidence" value="ECO:0007669"/>
    <property type="project" value="InterPro"/>
</dbReference>
<dbReference type="Proteomes" id="UP000813462">
    <property type="component" value="Unassembled WGS sequence"/>
</dbReference>
<dbReference type="SMART" id="SM01037">
    <property type="entry name" value="Bet_v_1"/>
    <property type="match status" value="1"/>
</dbReference>
<reference evidence="2" key="1">
    <citation type="journal article" date="2021" name="Front. Plant Sci.">
        <title>Chromosome-Scale Genome Assembly for Chinese Sour Jujube and Insights Into Its Genome Evolution and Domestication Signature.</title>
        <authorList>
            <person name="Shen L.-Y."/>
            <person name="Luo H."/>
            <person name="Wang X.-L."/>
            <person name="Wang X.-M."/>
            <person name="Qiu X.-J."/>
            <person name="Liu H."/>
            <person name="Zhou S.-S."/>
            <person name="Jia K.-H."/>
            <person name="Nie S."/>
            <person name="Bao Y.-T."/>
            <person name="Zhang R.-G."/>
            <person name="Yun Q.-Z."/>
            <person name="Chai Y.-H."/>
            <person name="Lu J.-Y."/>
            <person name="Li Y."/>
            <person name="Zhao S.-W."/>
            <person name="Mao J.-F."/>
            <person name="Jia S.-G."/>
            <person name="Mao Y.-M."/>
        </authorList>
    </citation>
    <scope>NUCLEOTIDE SEQUENCE</scope>
    <source>
        <strain evidence="2">AT0</strain>
        <tissue evidence="2">Leaf</tissue>
    </source>
</reference>
<dbReference type="EMBL" id="JAEACU010000004">
    <property type="protein sequence ID" value="KAH7533830.1"/>
    <property type="molecule type" value="Genomic_DNA"/>
</dbReference>
<evidence type="ECO:0000313" key="3">
    <source>
        <dbReference type="Proteomes" id="UP000813462"/>
    </source>
</evidence>
<proteinExistence type="predicted"/>
<dbReference type="InterPro" id="IPR051761">
    <property type="entry name" value="MLP-like_ligand-binding"/>
</dbReference>
<sequence length="137" mass="15318">MAQIAKIEVQAEIKSSTEKLYGFFKNQMGRLVQMFPQNFKSCEILGGGSGPMSVKLKVEDADEENKSISFVVLDGDLLKLYNTFKPKIHIFKDSNGNAQIKWSIEFDKANQNAPSPSSYLDLAIKVSKGLDAYLYNN</sequence>
<comment type="caution">
    <text evidence="2">The sequence shown here is derived from an EMBL/GenBank/DDBJ whole genome shotgun (WGS) entry which is preliminary data.</text>
</comment>
<organism evidence="2 3">
    <name type="scientific">Ziziphus jujuba var. spinosa</name>
    <dbReference type="NCBI Taxonomy" id="714518"/>
    <lineage>
        <taxon>Eukaryota</taxon>
        <taxon>Viridiplantae</taxon>
        <taxon>Streptophyta</taxon>
        <taxon>Embryophyta</taxon>
        <taxon>Tracheophyta</taxon>
        <taxon>Spermatophyta</taxon>
        <taxon>Magnoliopsida</taxon>
        <taxon>eudicotyledons</taxon>
        <taxon>Gunneridae</taxon>
        <taxon>Pentapetalae</taxon>
        <taxon>rosids</taxon>
        <taxon>fabids</taxon>
        <taxon>Rosales</taxon>
        <taxon>Rhamnaceae</taxon>
        <taxon>Paliureae</taxon>
        <taxon>Ziziphus</taxon>
    </lineage>
</organism>
<dbReference type="Gene3D" id="3.30.530.20">
    <property type="match status" value="1"/>
</dbReference>
<protein>
    <recommendedName>
        <fullName evidence="1">Bet v I/Major latex protein domain-containing protein</fullName>
    </recommendedName>
</protein>
<dbReference type="SUPFAM" id="SSF55961">
    <property type="entry name" value="Bet v1-like"/>
    <property type="match status" value="1"/>
</dbReference>
<dbReference type="AlphaFoldDB" id="A0A978VL61"/>
<dbReference type="PANTHER" id="PTHR31907">
    <property type="entry name" value="MLP-LIKE PROTEIN 423"/>
    <property type="match status" value="1"/>
</dbReference>
<dbReference type="Pfam" id="PF00407">
    <property type="entry name" value="Bet_v_1"/>
    <property type="match status" value="1"/>
</dbReference>
<dbReference type="InterPro" id="IPR000916">
    <property type="entry name" value="Bet_v_I/MLP"/>
</dbReference>
<evidence type="ECO:0000313" key="2">
    <source>
        <dbReference type="EMBL" id="KAH7533830.1"/>
    </source>
</evidence>
<accession>A0A978VL61</accession>
<evidence type="ECO:0000259" key="1">
    <source>
        <dbReference type="SMART" id="SM01037"/>
    </source>
</evidence>